<dbReference type="Proteomes" id="UP001500298">
    <property type="component" value="Unassembled WGS sequence"/>
</dbReference>
<evidence type="ECO:0000313" key="2">
    <source>
        <dbReference type="Proteomes" id="UP001500298"/>
    </source>
</evidence>
<sequence length="211" mass="24649">MDTWHLIEINHTQKNAIHLYCKEDEGAVQIRITSILDDNVLYLVKDVLIGSVVDLSLNQNKEPIEWKLTKNYPESENWTFNMLVSRERDGHQNGMDFLKYHIANAMNKTQKNRGFSKYAKKKIIGKWGNGDSELVFDISGRFFIKKHNTNEPERLFYISEGDWNISSNMLVVWDSNLNSGSRQLLVDVFDDKLIFLGDHGQLFYTFERIIN</sequence>
<accession>A0ABP9DJH9</accession>
<name>A0ABP9DJH9_9BACT</name>
<gene>
    <name evidence="1" type="ORF">GCM10023331_31880</name>
</gene>
<comment type="caution">
    <text evidence="1">The sequence shown here is derived from an EMBL/GenBank/DDBJ whole genome shotgun (WGS) entry which is preliminary data.</text>
</comment>
<keyword evidence="2" id="KW-1185">Reference proteome</keyword>
<dbReference type="RefSeq" id="WP_345373574.1">
    <property type="nucleotide sequence ID" value="NZ_BAABJX010000051.1"/>
</dbReference>
<protein>
    <submittedName>
        <fullName evidence="1">Uncharacterized protein</fullName>
    </submittedName>
</protein>
<dbReference type="EMBL" id="BAABJX010000051">
    <property type="protein sequence ID" value="GAA4844672.1"/>
    <property type="molecule type" value="Genomic_DNA"/>
</dbReference>
<proteinExistence type="predicted"/>
<organism evidence="1 2">
    <name type="scientific">Algivirga pacifica</name>
    <dbReference type="NCBI Taxonomy" id="1162670"/>
    <lineage>
        <taxon>Bacteria</taxon>
        <taxon>Pseudomonadati</taxon>
        <taxon>Bacteroidota</taxon>
        <taxon>Cytophagia</taxon>
        <taxon>Cytophagales</taxon>
        <taxon>Flammeovirgaceae</taxon>
        <taxon>Algivirga</taxon>
    </lineage>
</organism>
<evidence type="ECO:0000313" key="1">
    <source>
        <dbReference type="EMBL" id="GAA4844672.1"/>
    </source>
</evidence>
<reference evidence="2" key="1">
    <citation type="journal article" date="2019" name="Int. J. Syst. Evol. Microbiol.">
        <title>The Global Catalogue of Microorganisms (GCM) 10K type strain sequencing project: providing services to taxonomists for standard genome sequencing and annotation.</title>
        <authorList>
            <consortium name="The Broad Institute Genomics Platform"/>
            <consortium name="The Broad Institute Genome Sequencing Center for Infectious Disease"/>
            <person name="Wu L."/>
            <person name="Ma J."/>
        </authorList>
    </citation>
    <scope>NUCLEOTIDE SEQUENCE [LARGE SCALE GENOMIC DNA]</scope>
    <source>
        <strain evidence="2">JCM 18326</strain>
    </source>
</reference>